<dbReference type="Proteomes" id="UP001610335">
    <property type="component" value="Unassembled WGS sequence"/>
</dbReference>
<reference evidence="3 4" key="1">
    <citation type="submission" date="2024-07" db="EMBL/GenBank/DDBJ databases">
        <title>Section-level genome sequencing and comparative genomics of Aspergillus sections Usti and Cavernicolus.</title>
        <authorList>
            <consortium name="Lawrence Berkeley National Laboratory"/>
            <person name="Nybo J.L."/>
            <person name="Vesth T.C."/>
            <person name="Theobald S."/>
            <person name="Frisvad J.C."/>
            <person name="Larsen T.O."/>
            <person name="Kjaerboelling I."/>
            <person name="Rothschild-Mancinelli K."/>
            <person name="Lyhne E.K."/>
            <person name="Kogle M.E."/>
            <person name="Barry K."/>
            <person name="Clum A."/>
            <person name="Na H."/>
            <person name="Ledsgaard L."/>
            <person name="Lin J."/>
            <person name="Lipzen A."/>
            <person name="Kuo A."/>
            <person name="Riley R."/>
            <person name="Mondo S."/>
            <person name="LaButti K."/>
            <person name="Haridas S."/>
            <person name="Pangalinan J."/>
            <person name="Salamov A.A."/>
            <person name="Simmons B.A."/>
            <person name="Magnuson J.K."/>
            <person name="Chen J."/>
            <person name="Drula E."/>
            <person name="Henrissat B."/>
            <person name="Wiebenga A."/>
            <person name="Lubbers R.J."/>
            <person name="Gomes A.C."/>
            <person name="Makela M.R."/>
            <person name="Stajich J."/>
            <person name="Grigoriev I.V."/>
            <person name="Mortensen U.H."/>
            <person name="De vries R.P."/>
            <person name="Baker S.E."/>
            <person name="Andersen M.R."/>
        </authorList>
    </citation>
    <scope>NUCLEOTIDE SEQUENCE [LARGE SCALE GENOMIC DNA]</scope>
    <source>
        <strain evidence="3 4">CBS 600.67</strain>
    </source>
</reference>
<feature type="region of interest" description="Disordered" evidence="2">
    <location>
        <begin position="85"/>
        <end position="153"/>
    </location>
</feature>
<evidence type="ECO:0008006" key="5">
    <source>
        <dbReference type="Google" id="ProtNLM"/>
    </source>
</evidence>
<sequence>MMNTFPVQDGNLPQSRQRGRPRSSLTQDGVVIRWSVEERNNLWHMKNQDEHKHLSWEEFHQLKSEQFPGRTWRALSMAYGRVETKLSRAGSGYPSKRPSSTSIGSSGARQCKRPKHEDDDDDDYEDSSSGDEERTSDENGEARVQTGTLPDRPQQAALVQEIPAPSIRGGSHIPPVLQQPSEHRYHHLPAAFVPPTPPRQADSITPVQNGTTQAVAGARQPSEPGSVALPGSVAVPDQRVQALIQWADSLAQQKDLMEAKVEQEAETMFLRHELERVQQELKRMSENERKYSELEKRVEEISVSRKGEQEAAIASSKQVLDRLEESERRCKELEGKVEGMKSSRDQEAMKLVEMKMQMGEVQRRLAIFDGLRSLSALDMLQKLSDLK</sequence>
<evidence type="ECO:0000256" key="1">
    <source>
        <dbReference type="SAM" id="Coils"/>
    </source>
</evidence>
<name>A0ABR4I139_9EURO</name>
<evidence type="ECO:0000256" key="2">
    <source>
        <dbReference type="SAM" id="MobiDB-lite"/>
    </source>
</evidence>
<protein>
    <recommendedName>
        <fullName evidence="5">Myb-like domain-containing protein</fullName>
    </recommendedName>
</protein>
<feature type="coiled-coil region" evidence="1">
    <location>
        <begin position="247"/>
        <end position="343"/>
    </location>
</feature>
<gene>
    <name evidence="3" type="ORF">BDW59DRAFT_150125</name>
</gene>
<comment type="caution">
    <text evidence="3">The sequence shown here is derived from an EMBL/GenBank/DDBJ whole genome shotgun (WGS) entry which is preliminary data.</text>
</comment>
<evidence type="ECO:0000313" key="3">
    <source>
        <dbReference type="EMBL" id="KAL2821464.1"/>
    </source>
</evidence>
<proteinExistence type="predicted"/>
<dbReference type="EMBL" id="JBFXLS010000063">
    <property type="protein sequence ID" value="KAL2821464.1"/>
    <property type="molecule type" value="Genomic_DNA"/>
</dbReference>
<feature type="compositionally biased region" description="Basic and acidic residues" evidence="2">
    <location>
        <begin position="131"/>
        <end position="141"/>
    </location>
</feature>
<evidence type="ECO:0000313" key="4">
    <source>
        <dbReference type="Proteomes" id="UP001610335"/>
    </source>
</evidence>
<accession>A0ABR4I139</accession>
<keyword evidence="4" id="KW-1185">Reference proteome</keyword>
<feature type="region of interest" description="Disordered" evidence="2">
    <location>
        <begin position="1"/>
        <end position="26"/>
    </location>
</feature>
<feature type="compositionally biased region" description="Polar residues" evidence="2">
    <location>
        <begin position="97"/>
        <end position="108"/>
    </location>
</feature>
<feature type="compositionally biased region" description="Acidic residues" evidence="2">
    <location>
        <begin position="118"/>
        <end position="130"/>
    </location>
</feature>
<organism evidence="3 4">
    <name type="scientific">Aspergillus cavernicola</name>
    <dbReference type="NCBI Taxonomy" id="176166"/>
    <lineage>
        <taxon>Eukaryota</taxon>
        <taxon>Fungi</taxon>
        <taxon>Dikarya</taxon>
        <taxon>Ascomycota</taxon>
        <taxon>Pezizomycotina</taxon>
        <taxon>Eurotiomycetes</taxon>
        <taxon>Eurotiomycetidae</taxon>
        <taxon>Eurotiales</taxon>
        <taxon>Aspergillaceae</taxon>
        <taxon>Aspergillus</taxon>
        <taxon>Aspergillus subgen. Nidulantes</taxon>
    </lineage>
</organism>
<keyword evidence="1" id="KW-0175">Coiled coil</keyword>